<evidence type="ECO:0000256" key="1">
    <source>
        <dbReference type="ARBA" id="ARBA00008724"/>
    </source>
</evidence>
<proteinExistence type="inferred from homology"/>
<evidence type="ECO:0000256" key="5">
    <source>
        <dbReference type="ARBA" id="ARBA00023163"/>
    </source>
</evidence>
<feature type="domain" description="TACO1/YebC-like second and third" evidence="7">
    <location>
        <begin position="79"/>
        <end position="235"/>
    </location>
</feature>
<keyword evidence="5 6" id="KW-0804">Transcription</keyword>
<dbReference type="PANTHER" id="PTHR12532">
    <property type="entry name" value="TRANSLATIONAL ACTIVATOR OF CYTOCHROME C OXIDASE 1"/>
    <property type="match status" value="1"/>
</dbReference>
<evidence type="ECO:0000256" key="6">
    <source>
        <dbReference type="HAMAP-Rule" id="MF_00693"/>
    </source>
</evidence>
<protein>
    <recommendedName>
        <fullName evidence="6">Probable transcriptional regulatory protein SAMN04488068_3188</fullName>
    </recommendedName>
</protein>
<dbReference type="InterPro" id="IPR029072">
    <property type="entry name" value="YebC-like"/>
</dbReference>
<dbReference type="InterPro" id="IPR026564">
    <property type="entry name" value="Transcrip_reg_TACO1-like_dom3"/>
</dbReference>
<evidence type="ECO:0000259" key="8">
    <source>
        <dbReference type="Pfam" id="PF20772"/>
    </source>
</evidence>
<organism evidence="9 10">
    <name type="scientific">Hydrocarboniphaga daqingensis</name>
    <dbReference type="NCBI Taxonomy" id="490188"/>
    <lineage>
        <taxon>Bacteria</taxon>
        <taxon>Pseudomonadati</taxon>
        <taxon>Pseudomonadota</taxon>
        <taxon>Gammaproteobacteria</taxon>
        <taxon>Nevskiales</taxon>
        <taxon>Nevskiaceae</taxon>
        <taxon>Hydrocarboniphaga</taxon>
    </lineage>
</organism>
<accession>A0A1M5RT92</accession>
<evidence type="ECO:0000313" key="9">
    <source>
        <dbReference type="EMBL" id="SHH29410.1"/>
    </source>
</evidence>
<dbReference type="InterPro" id="IPR048300">
    <property type="entry name" value="TACO1_YebC-like_2nd/3rd_dom"/>
</dbReference>
<comment type="subcellular location">
    <subcellularLocation>
        <location evidence="6">Cytoplasm</location>
    </subcellularLocation>
</comment>
<dbReference type="Gene3D" id="1.10.10.200">
    <property type="match status" value="1"/>
</dbReference>
<feature type="domain" description="TACO1/YebC-like N-terminal" evidence="8">
    <location>
        <begin position="7"/>
        <end position="73"/>
    </location>
</feature>
<evidence type="ECO:0000256" key="4">
    <source>
        <dbReference type="ARBA" id="ARBA00023125"/>
    </source>
</evidence>
<dbReference type="RefSeq" id="WP_072899200.1">
    <property type="nucleotide sequence ID" value="NZ_FQWZ01000008.1"/>
</dbReference>
<sequence length="239" mass="25416">MGRGPSIEGRKNAADAQKAKVFTKLIREIALAVRAAGPDPAGNPRLRLAVSRALDVNMTKDRIEAAIKRASGEGAEAAQEVRYEGYGPGGIAILVDCVTDNPTRTVADVRHAFSKHGGNMGTSGSVAFQFAEVGQLWFDISTDAALEEKIIEAALDAGADDVQADAGWCEVLTSPEAFESVKKTLTAAGLEPAQSRVLFRPSNRVAVAGDIAEALQKLLDKMEELDDVQEVYHNADLPD</sequence>
<evidence type="ECO:0000313" key="10">
    <source>
        <dbReference type="Proteomes" id="UP000199758"/>
    </source>
</evidence>
<dbReference type="EMBL" id="FQWZ01000008">
    <property type="protein sequence ID" value="SHH29410.1"/>
    <property type="molecule type" value="Genomic_DNA"/>
</dbReference>
<dbReference type="GO" id="GO:0005829">
    <property type="term" value="C:cytosol"/>
    <property type="evidence" value="ECO:0007669"/>
    <property type="project" value="TreeGrafter"/>
</dbReference>
<keyword evidence="10" id="KW-1185">Reference proteome</keyword>
<keyword evidence="3 6" id="KW-0805">Transcription regulation</keyword>
<dbReference type="NCBIfam" id="NF009044">
    <property type="entry name" value="PRK12378.1"/>
    <property type="match status" value="1"/>
</dbReference>
<evidence type="ECO:0000256" key="3">
    <source>
        <dbReference type="ARBA" id="ARBA00023015"/>
    </source>
</evidence>
<dbReference type="InterPro" id="IPR049083">
    <property type="entry name" value="TACO1_YebC_N"/>
</dbReference>
<dbReference type="GO" id="GO:0003677">
    <property type="term" value="F:DNA binding"/>
    <property type="evidence" value="ECO:0007669"/>
    <property type="project" value="UniProtKB-UniRule"/>
</dbReference>
<dbReference type="NCBIfam" id="TIGR01033">
    <property type="entry name" value="YebC/PmpR family DNA-binding transcriptional regulator"/>
    <property type="match status" value="1"/>
</dbReference>
<dbReference type="HAMAP" id="MF_00693">
    <property type="entry name" value="Transcrip_reg_TACO1"/>
    <property type="match status" value="1"/>
</dbReference>
<reference evidence="9 10" key="1">
    <citation type="submission" date="2016-11" db="EMBL/GenBank/DDBJ databases">
        <authorList>
            <person name="Jaros S."/>
            <person name="Januszkiewicz K."/>
            <person name="Wedrychowicz H."/>
        </authorList>
    </citation>
    <scope>NUCLEOTIDE SEQUENCE [LARGE SCALE GENOMIC DNA]</scope>
    <source>
        <strain evidence="9 10">CGMCC 1.7049</strain>
    </source>
</reference>
<dbReference type="Gene3D" id="3.30.70.980">
    <property type="match status" value="2"/>
</dbReference>
<comment type="similarity">
    <text evidence="1 6">Belongs to the TACO1 family.</text>
</comment>
<dbReference type="Proteomes" id="UP000199758">
    <property type="component" value="Unassembled WGS sequence"/>
</dbReference>
<dbReference type="OrthoDB" id="9781053at2"/>
<dbReference type="Pfam" id="PF01709">
    <property type="entry name" value="Transcrip_reg"/>
    <property type="match status" value="1"/>
</dbReference>
<dbReference type="NCBIfam" id="NF001030">
    <property type="entry name" value="PRK00110.1"/>
    <property type="match status" value="1"/>
</dbReference>
<dbReference type="Pfam" id="PF20772">
    <property type="entry name" value="TACO1_YebC_N"/>
    <property type="match status" value="1"/>
</dbReference>
<evidence type="ECO:0000256" key="2">
    <source>
        <dbReference type="ARBA" id="ARBA00022490"/>
    </source>
</evidence>
<evidence type="ECO:0000259" key="7">
    <source>
        <dbReference type="Pfam" id="PF01709"/>
    </source>
</evidence>
<name>A0A1M5RT92_9GAMM</name>
<dbReference type="AlphaFoldDB" id="A0A1M5RT92"/>
<dbReference type="InterPro" id="IPR017856">
    <property type="entry name" value="Integrase-like_N"/>
</dbReference>
<dbReference type="InterPro" id="IPR002876">
    <property type="entry name" value="Transcrip_reg_TACO1-like"/>
</dbReference>
<keyword evidence="4 6" id="KW-0238">DNA-binding</keyword>
<dbReference type="GO" id="GO:0006355">
    <property type="term" value="P:regulation of DNA-templated transcription"/>
    <property type="evidence" value="ECO:0007669"/>
    <property type="project" value="UniProtKB-UniRule"/>
</dbReference>
<gene>
    <name evidence="9" type="ORF">SAMN04488068_3188</name>
</gene>
<dbReference type="PANTHER" id="PTHR12532:SF6">
    <property type="entry name" value="TRANSCRIPTIONAL REGULATORY PROTEIN YEBC-RELATED"/>
    <property type="match status" value="1"/>
</dbReference>
<dbReference type="STRING" id="490188.SAMN04488068_3188"/>
<dbReference type="SUPFAM" id="SSF75625">
    <property type="entry name" value="YebC-like"/>
    <property type="match status" value="1"/>
</dbReference>
<keyword evidence="2 6" id="KW-0963">Cytoplasm</keyword>